<dbReference type="EMBL" id="BCMY01000003">
    <property type="protein sequence ID" value="GAQ38485.1"/>
    <property type="molecule type" value="Genomic_DNA"/>
</dbReference>
<dbReference type="Pfam" id="PF02771">
    <property type="entry name" value="Acyl-CoA_dh_N"/>
    <property type="match status" value="1"/>
</dbReference>
<evidence type="ECO:0000313" key="11">
    <source>
        <dbReference type="EMBL" id="GAQ38485.1"/>
    </source>
</evidence>
<comment type="subcellular location">
    <subcellularLocation>
        <location evidence="1">Membrane</location>
        <topology evidence="1">Multi-pass membrane protein</topology>
    </subcellularLocation>
</comment>
<evidence type="ECO:0000256" key="3">
    <source>
        <dbReference type="ARBA" id="ARBA00022630"/>
    </source>
</evidence>
<feature type="transmembrane region" description="Helical" evidence="8">
    <location>
        <begin position="161"/>
        <end position="183"/>
    </location>
</feature>
<dbReference type="InterPro" id="IPR051633">
    <property type="entry name" value="AceTr"/>
</dbReference>
<accession>A0A100ICW5</accession>
<dbReference type="Gene3D" id="2.40.110.10">
    <property type="entry name" value="Butyryl-CoA Dehydrogenase, subunit A, domain 2"/>
    <property type="match status" value="1"/>
</dbReference>
<comment type="similarity">
    <text evidence="2">Belongs to the acetate uptake transporter (AceTr) (TC 2.A.96) family.</text>
</comment>
<dbReference type="InterPro" id="IPR000791">
    <property type="entry name" value="Gpr1/Fun34/SatP-like"/>
</dbReference>
<feature type="transmembrane region" description="Helical" evidence="8">
    <location>
        <begin position="72"/>
        <end position="92"/>
    </location>
</feature>
<evidence type="ECO:0000313" key="12">
    <source>
        <dbReference type="Proteomes" id="UP000068243"/>
    </source>
</evidence>
<dbReference type="GO" id="GO:0005886">
    <property type="term" value="C:plasma membrane"/>
    <property type="evidence" value="ECO:0007669"/>
    <property type="project" value="TreeGrafter"/>
</dbReference>
<dbReference type="PANTHER" id="PTHR31123:SF7">
    <property type="entry name" value="MARVEL DOMAIN-CONTAINING PROTEIN"/>
    <property type="match status" value="1"/>
</dbReference>
<organism evidence="11 12">
    <name type="scientific">Aspergillus niger</name>
    <dbReference type="NCBI Taxonomy" id="5061"/>
    <lineage>
        <taxon>Eukaryota</taxon>
        <taxon>Fungi</taxon>
        <taxon>Dikarya</taxon>
        <taxon>Ascomycota</taxon>
        <taxon>Pezizomycotina</taxon>
        <taxon>Eurotiomycetes</taxon>
        <taxon>Eurotiomycetidae</taxon>
        <taxon>Eurotiales</taxon>
        <taxon>Aspergillaceae</taxon>
        <taxon>Aspergillus</taxon>
        <taxon>Aspergillus subgen. Circumdati</taxon>
    </lineage>
</organism>
<dbReference type="InterPro" id="IPR046373">
    <property type="entry name" value="Acyl-CoA_Oxase/DH_mid-dom_sf"/>
</dbReference>
<dbReference type="VEuPathDB" id="FungiDB:ASPNIDRAFT2_1159860"/>
<protein>
    <submittedName>
        <fullName evidence="11">Thermophilic desulfurizing enzyme family protein</fullName>
    </submittedName>
</protein>
<dbReference type="VEuPathDB" id="FungiDB:M747DRAFT_268342"/>
<dbReference type="InterPro" id="IPR009100">
    <property type="entry name" value="AcylCoA_DH/oxidase_NM_dom_sf"/>
</dbReference>
<reference evidence="12" key="1">
    <citation type="journal article" date="2016" name="Genome Announc.">
        <title>Draft genome sequence of Aspergillus niger strain An76.</title>
        <authorList>
            <person name="Gong W."/>
            <person name="Cheng Z."/>
            <person name="Zhang H."/>
            <person name="Liu L."/>
            <person name="Gao P."/>
            <person name="Wang L."/>
        </authorList>
    </citation>
    <scope>NUCLEOTIDE SEQUENCE [LARGE SCALE GENOMIC DNA]</scope>
    <source>
        <strain evidence="12">An76</strain>
    </source>
</reference>
<dbReference type="VEuPathDB" id="FungiDB:An04g09670"/>
<feature type="domain" description="Acyl-CoA dehydrogenase/oxidase N-terminal" evidence="9">
    <location>
        <begin position="304"/>
        <end position="397"/>
    </location>
</feature>
<dbReference type="Proteomes" id="UP000068243">
    <property type="component" value="Unassembled WGS sequence"/>
</dbReference>
<feature type="transmembrane region" description="Helical" evidence="8">
    <location>
        <begin position="40"/>
        <end position="60"/>
    </location>
</feature>
<dbReference type="GO" id="GO:0050660">
    <property type="term" value="F:flavin adenine dinucleotide binding"/>
    <property type="evidence" value="ECO:0007669"/>
    <property type="project" value="InterPro"/>
</dbReference>
<evidence type="ECO:0000256" key="1">
    <source>
        <dbReference type="ARBA" id="ARBA00004141"/>
    </source>
</evidence>
<evidence type="ECO:0000256" key="2">
    <source>
        <dbReference type="ARBA" id="ARBA00005587"/>
    </source>
</evidence>
<dbReference type="FunFam" id="1.20.140.10:FF:000032">
    <property type="entry name" value="Thermophilic desulfurizing enzyme family protein"/>
    <property type="match status" value="1"/>
</dbReference>
<dbReference type="AlphaFoldDB" id="A0A100ICW5"/>
<sequence>MSTSSPTDTKNATDAFDIERQASVSAAAAAVPVAPRTLGAGSALALGAFGTTLTTLSLSLMEWRGVTITNVYVGNFFFIAAFGLVITAQWELSVGNGFAYTVFSAFGLFYAGYGAILTPAFGVAQAYGSDTAQYNNALGFFMILWTVFVFTFLIASLPINLANIAVFFFVDLGFLTVAASYFADADGHADSARALRKTGGASCFVAGMVGWYIVFHLFLKDNSLLELPLGDTGRYFAKITLCHYVRSNSSQPLLNSSLSQLTIIITTTTTMTQSDVPATDPAVYEAYKTQWASLPDTADAWLARAREVATVLSQDAAQREQENKSPRAEVALLKHSGLLKLLGPKKYGGGEQPWSVGYKAIREVAKGDGSIGMLLGYHLLWSTTANIVGTPSQADRIHQWIITNNYFVGGAVNPRDSDLTITSDGEDIIFNGAKFFNTGGVVSDLTVLEGVLDGTGEHIFALVETRQAGIKFAHNWNNIGLRLTESGGVKIENVRAPWTDALGWDNVSKRPREEVLGVPFASLLLPTIQLVFSNFYLGIAQGALAFASQYTVSTTRPWPFGGDNKASATDEFYILERYGNFFAHLRAAEALADRAGEEISTLYREHSENRPGLTARQRGELAEWVASVKVVTTDVGLRVTSGIFEVTGARATAVKVGLDRFWRDIRTHTLHDPVAYKNRELGRYALLGEVPEPSWYT</sequence>
<evidence type="ECO:0000259" key="9">
    <source>
        <dbReference type="Pfam" id="PF02771"/>
    </source>
</evidence>
<dbReference type="SUPFAM" id="SSF56645">
    <property type="entry name" value="Acyl-CoA dehydrogenase NM domain-like"/>
    <property type="match status" value="1"/>
</dbReference>
<feature type="domain" description="Acyl-CoA dehydrogenase C-terminal" evidence="10">
    <location>
        <begin position="530"/>
        <end position="671"/>
    </location>
</feature>
<evidence type="ECO:0000256" key="6">
    <source>
        <dbReference type="ARBA" id="ARBA00023002"/>
    </source>
</evidence>
<dbReference type="GO" id="GO:0015123">
    <property type="term" value="F:acetate transmembrane transporter activity"/>
    <property type="evidence" value="ECO:0007669"/>
    <property type="project" value="TreeGrafter"/>
</dbReference>
<dbReference type="VEuPathDB" id="FungiDB:M747DRAFT_346240"/>
<feature type="transmembrane region" description="Helical" evidence="8">
    <location>
        <begin position="136"/>
        <end position="155"/>
    </location>
</feature>
<dbReference type="InterPro" id="IPR013786">
    <property type="entry name" value="AcylCoA_DH/ox_N"/>
</dbReference>
<dbReference type="PaxDb" id="5061-CADANGAP00004581"/>
<evidence type="ECO:0000256" key="4">
    <source>
        <dbReference type="ARBA" id="ARBA00022692"/>
    </source>
</evidence>
<proteinExistence type="inferred from homology"/>
<dbReference type="OrthoDB" id="5356974at2759"/>
<keyword evidence="7 8" id="KW-0472">Membrane</keyword>
<comment type="caution">
    <text evidence="11">The sequence shown here is derived from an EMBL/GenBank/DDBJ whole genome shotgun (WGS) entry which is preliminary data.</text>
</comment>
<dbReference type="VEuPathDB" id="FungiDB:An04g09680"/>
<keyword evidence="5 8" id="KW-1133">Transmembrane helix</keyword>
<feature type="transmembrane region" description="Helical" evidence="8">
    <location>
        <begin position="98"/>
        <end position="124"/>
    </location>
</feature>
<dbReference type="InterPro" id="IPR013107">
    <property type="entry name" value="Acyl-CoA_DH_C"/>
</dbReference>
<dbReference type="Pfam" id="PF01184">
    <property type="entry name" value="Gpr1_Fun34_YaaH"/>
    <property type="match status" value="1"/>
</dbReference>
<feature type="transmembrane region" description="Helical" evidence="8">
    <location>
        <begin position="195"/>
        <end position="219"/>
    </location>
</feature>
<dbReference type="InterPro" id="IPR037069">
    <property type="entry name" value="AcylCoA_DH/ox_N_sf"/>
</dbReference>
<name>A0A100ICW5_ASPNG</name>
<dbReference type="Pfam" id="PF08028">
    <property type="entry name" value="Acyl-CoA_dh_2"/>
    <property type="match status" value="1"/>
</dbReference>
<evidence type="ECO:0000256" key="7">
    <source>
        <dbReference type="ARBA" id="ARBA00023136"/>
    </source>
</evidence>
<dbReference type="FunFam" id="2.40.110.10:FF:000020">
    <property type="entry name" value="Putative acyl-CoA dehydrogenase YdbM"/>
    <property type="match status" value="1"/>
</dbReference>
<dbReference type="VEuPathDB" id="FungiDB:ATCC64974_86440"/>
<evidence type="ECO:0000256" key="5">
    <source>
        <dbReference type="ARBA" id="ARBA00022989"/>
    </source>
</evidence>
<gene>
    <name evidence="11" type="ORF">ABL_02684</name>
</gene>
<evidence type="ECO:0000256" key="8">
    <source>
        <dbReference type="SAM" id="Phobius"/>
    </source>
</evidence>
<dbReference type="SUPFAM" id="SSF47203">
    <property type="entry name" value="Acyl-CoA dehydrogenase C-terminal domain-like"/>
    <property type="match status" value="1"/>
</dbReference>
<keyword evidence="6" id="KW-0560">Oxidoreductase</keyword>
<dbReference type="VEuPathDB" id="FungiDB:ATCC64974_86450"/>
<dbReference type="InterPro" id="IPR036250">
    <property type="entry name" value="AcylCo_DH-like_C"/>
</dbReference>
<dbReference type="GO" id="GO:0016627">
    <property type="term" value="F:oxidoreductase activity, acting on the CH-CH group of donors"/>
    <property type="evidence" value="ECO:0007669"/>
    <property type="project" value="InterPro"/>
</dbReference>
<dbReference type="Gene3D" id="1.20.140.10">
    <property type="entry name" value="Butyryl-CoA Dehydrogenase, subunit A, domain 3"/>
    <property type="match status" value="1"/>
</dbReference>
<keyword evidence="4 8" id="KW-0812">Transmembrane</keyword>
<dbReference type="Gene3D" id="1.10.540.10">
    <property type="entry name" value="Acyl-CoA dehydrogenase/oxidase, N-terminal domain"/>
    <property type="match status" value="1"/>
</dbReference>
<keyword evidence="3" id="KW-0285">Flavoprotein</keyword>
<evidence type="ECO:0000259" key="10">
    <source>
        <dbReference type="Pfam" id="PF08028"/>
    </source>
</evidence>
<dbReference type="PANTHER" id="PTHR31123">
    <property type="entry name" value="ACCUMULATION OF DYADS PROTEIN 2-RELATED"/>
    <property type="match status" value="1"/>
</dbReference>
<dbReference type="FunFam" id="1.10.540.10:FF:000025">
    <property type="entry name" value="Related to Dibenzothiophene desulfurization enzyme C"/>
    <property type="match status" value="1"/>
</dbReference>
<dbReference type="OMA" id="HNWDNVG"/>